<protein>
    <recommendedName>
        <fullName evidence="3">DUF3368 domain-containing protein</fullName>
    </recommendedName>
</protein>
<dbReference type="Proteomes" id="UP001596456">
    <property type="component" value="Unassembled WGS sequence"/>
</dbReference>
<dbReference type="InterPro" id="IPR021799">
    <property type="entry name" value="PIN-like_prokaryotic"/>
</dbReference>
<evidence type="ECO:0008006" key="3">
    <source>
        <dbReference type="Google" id="ProtNLM"/>
    </source>
</evidence>
<dbReference type="PANTHER" id="PTHR39550">
    <property type="entry name" value="SLL0658 PROTEIN"/>
    <property type="match status" value="1"/>
</dbReference>
<name>A0ABW2KXD3_9PROT</name>
<proteinExistence type="predicted"/>
<accession>A0ABW2KXD3</accession>
<dbReference type="RefSeq" id="WP_377360262.1">
    <property type="nucleotide sequence ID" value="NZ_JBHTCM010000018.1"/>
</dbReference>
<organism evidence="1 2">
    <name type="scientific">Rhodocista pekingensis</name>
    <dbReference type="NCBI Taxonomy" id="201185"/>
    <lineage>
        <taxon>Bacteria</taxon>
        <taxon>Pseudomonadati</taxon>
        <taxon>Pseudomonadota</taxon>
        <taxon>Alphaproteobacteria</taxon>
        <taxon>Rhodospirillales</taxon>
        <taxon>Azospirillaceae</taxon>
        <taxon>Rhodocista</taxon>
    </lineage>
</organism>
<gene>
    <name evidence="1" type="ORF">ACFQPS_16230</name>
</gene>
<dbReference type="EMBL" id="JBHTCM010000018">
    <property type="protein sequence ID" value="MFC7334717.1"/>
    <property type="molecule type" value="Genomic_DNA"/>
</dbReference>
<evidence type="ECO:0000313" key="2">
    <source>
        <dbReference type="Proteomes" id="UP001596456"/>
    </source>
</evidence>
<evidence type="ECO:0000313" key="1">
    <source>
        <dbReference type="EMBL" id="MFC7334717.1"/>
    </source>
</evidence>
<sequence length="174" mass="18634">MKRPPHLGLPTAAMREFVSDTGPLISFERIPDGFGLLRRIARGIVVPLEVLEELEAGRGGKGAYLTGQGIEEFVRVMVAPPVLAVSRGLHTGEAAAIALALNRGLPLLIEERKGREIACALGIDTIGPVGLILAAWQIGRLTTEEAELAFTALRDGGRINRSLLEALMARIRPT</sequence>
<dbReference type="PANTHER" id="PTHR39550:SF1">
    <property type="entry name" value="SLL0658 PROTEIN"/>
    <property type="match status" value="1"/>
</dbReference>
<dbReference type="Pfam" id="PF11848">
    <property type="entry name" value="DUF3368"/>
    <property type="match status" value="1"/>
</dbReference>
<reference evidence="2" key="1">
    <citation type="journal article" date="2019" name="Int. J. Syst. Evol. Microbiol.">
        <title>The Global Catalogue of Microorganisms (GCM) 10K type strain sequencing project: providing services to taxonomists for standard genome sequencing and annotation.</title>
        <authorList>
            <consortium name="The Broad Institute Genomics Platform"/>
            <consortium name="The Broad Institute Genome Sequencing Center for Infectious Disease"/>
            <person name="Wu L."/>
            <person name="Ma J."/>
        </authorList>
    </citation>
    <scope>NUCLEOTIDE SEQUENCE [LARGE SCALE GENOMIC DNA]</scope>
    <source>
        <strain evidence="2">CGMCC 1.16275</strain>
    </source>
</reference>
<keyword evidence="2" id="KW-1185">Reference proteome</keyword>
<comment type="caution">
    <text evidence="1">The sequence shown here is derived from an EMBL/GenBank/DDBJ whole genome shotgun (WGS) entry which is preliminary data.</text>
</comment>